<reference evidence="8 9" key="1">
    <citation type="submission" date="2018-10" db="EMBL/GenBank/DDBJ databases">
        <title>Genomic Encyclopedia of Archaeal and Bacterial Type Strains, Phase II (KMG-II): from individual species to whole genera.</title>
        <authorList>
            <person name="Goeker M."/>
        </authorList>
    </citation>
    <scope>NUCLEOTIDE SEQUENCE [LARGE SCALE GENOMIC DNA]</scope>
    <source>
        <strain evidence="8 9">DSM 25217</strain>
    </source>
</reference>
<evidence type="ECO:0000256" key="4">
    <source>
        <dbReference type="ARBA" id="ARBA00022989"/>
    </source>
</evidence>
<dbReference type="EMBL" id="REFR01000014">
    <property type="protein sequence ID" value="RMB02705.1"/>
    <property type="molecule type" value="Genomic_DNA"/>
</dbReference>
<keyword evidence="8" id="KW-0132">Cell division</keyword>
<dbReference type="RefSeq" id="WP_121939717.1">
    <property type="nucleotide sequence ID" value="NZ_REFR01000014.1"/>
</dbReference>
<proteinExistence type="predicted"/>
<evidence type="ECO:0000256" key="2">
    <source>
        <dbReference type="ARBA" id="ARBA00022475"/>
    </source>
</evidence>
<dbReference type="PANTHER" id="PTHR47755:SF1">
    <property type="entry name" value="CELL DIVISION PROTEIN FTSX"/>
    <property type="match status" value="1"/>
</dbReference>
<dbReference type="GO" id="GO:0032153">
    <property type="term" value="C:cell division site"/>
    <property type="evidence" value="ECO:0007669"/>
    <property type="project" value="TreeGrafter"/>
</dbReference>
<keyword evidence="8" id="KW-0131">Cell cycle</keyword>
<dbReference type="GO" id="GO:0051301">
    <property type="term" value="P:cell division"/>
    <property type="evidence" value="ECO:0007669"/>
    <property type="project" value="UniProtKB-KW"/>
</dbReference>
<dbReference type="AlphaFoldDB" id="A0A3M0C1E9"/>
<evidence type="ECO:0000313" key="9">
    <source>
        <dbReference type="Proteomes" id="UP000271227"/>
    </source>
</evidence>
<dbReference type="InterPro" id="IPR003838">
    <property type="entry name" value="ABC3_permease_C"/>
</dbReference>
<keyword evidence="3 6" id="KW-0812">Transmembrane</keyword>
<dbReference type="FunCoup" id="A0A3M0C1E9">
    <property type="interactions" value="152"/>
</dbReference>
<sequence>MAGFPETPIPFLPRHRQGDGLLPWVIGVMLFLCTLALLLGLSLSSGIRSWGAGLESALTVQIVATDAADADRQTEAVLRLLRATPGIASAEILPENDILDLLSPWLGDVPLDSGLTVPALIDIRLDNRTPVDTAALAERLQATAAGARLDDHKEWVTRLLDLARMVQMLLAGVAAMVLLSTVAIVIFGCRAGLATHRDSIEIMHLMGAEDSTIAYAFDRRYLIHGLKGGAGGVLAATAVLVLLSRLADNIGDGLVAAAAPSAPSVWWLIILPLFAGGLAMFTARLTVRRALSRMV</sequence>
<evidence type="ECO:0000256" key="1">
    <source>
        <dbReference type="ARBA" id="ARBA00004651"/>
    </source>
</evidence>
<organism evidence="8 9">
    <name type="scientific">Eilatimonas milleporae</name>
    <dbReference type="NCBI Taxonomy" id="911205"/>
    <lineage>
        <taxon>Bacteria</taxon>
        <taxon>Pseudomonadati</taxon>
        <taxon>Pseudomonadota</taxon>
        <taxon>Alphaproteobacteria</taxon>
        <taxon>Kordiimonadales</taxon>
        <taxon>Kordiimonadaceae</taxon>
        <taxon>Eilatimonas</taxon>
    </lineage>
</organism>
<evidence type="ECO:0000256" key="3">
    <source>
        <dbReference type="ARBA" id="ARBA00022692"/>
    </source>
</evidence>
<keyword evidence="2" id="KW-1003">Cell membrane</keyword>
<evidence type="ECO:0000259" key="7">
    <source>
        <dbReference type="Pfam" id="PF02687"/>
    </source>
</evidence>
<dbReference type="OrthoDB" id="8478373at2"/>
<comment type="caution">
    <text evidence="8">The sequence shown here is derived from an EMBL/GenBank/DDBJ whole genome shotgun (WGS) entry which is preliminary data.</text>
</comment>
<dbReference type="Pfam" id="PF02687">
    <property type="entry name" value="FtsX"/>
    <property type="match status" value="1"/>
</dbReference>
<keyword evidence="9" id="KW-1185">Reference proteome</keyword>
<dbReference type="Proteomes" id="UP000271227">
    <property type="component" value="Unassembled WGS sequence"/>
</dbReference>
<dbReference type="InterPro" id="IPR004513">
    <property type="entry name" value="FtsX"/>
</dbReference>
<feature type="transmembrane region" description="Helical" evidence="6">
    <location>
        <begin position="21"/>
        <end position="41"/>
    </location>
</feature>
<keyword evidence="5 6" id="KW-0472">Membrane</keyword>
<feature type="transmembrane region" description="Helical" evidence="6">
    <location>
        <begin position="165"/>
        <end position="187"/>
    </location>
</feature>
<dbReference type="GO" id="GO:0005886">
    <property type="term" value="C:plasma membrane"/>
    <property type="evidence" value="ECO:0007669"/>
    <property type="project" value="UniProtKB-SubCell"/>
</dbReference>
<gene>
    <name evidence="8" type="ORF">BXY39_3056</name>
</gene>
<feature type="transmembrane region" description="Helical" evidence="6">
    <location>
        <begin position="228"/>
        <end position="246"/>
    </location>
</feature>
<evidence type="ECO:0000256" key="6">
    <source>
        <dbReference type="SAM" id="Phobius"/>
    </source>
</evidence>
<evidence type="ECO:0000256" key="5">
    <source>
        <dbReference type="ARBA" id="ARBA00023136"/>
    </source>
</evidence>
<evidence type="ECO:0000313" key="8">
    <source>
        <dbReference type="EMBL" id="RMB02705.1"/>
    </source>
</evidence>
<protein>
    <submittedName>
        <fullName evidence="8">Cell division transport system permease protein</fullName>
    </submittedName>
</protein>
<feature type="domain" description="ABC3 transporter permease C-terminal" evidence="7">
    <location>
        <begin position="173"/>
        <end position="291"/>
    </location>
</feature>
<dbReference type="PANTHER" id="PTHR47755">
    <property type="entry name" value="CELL DIVISION PROTEIN FTSX"/>
    <property type="match status" value="1"/>
</dbReference>
<name>A0A3M0C1E9_9PROT</name>
<accession>A0A3M0C1E9</accession>
<keyword evidence="4 6" id="KW-1133">Transmembrane helix</keyword>
<comment type="subcellular location">
    <subcellularLocation>
        <location evidence="1">Cell membrane</location>
        <topology evidence="1">Multi-pass membrane protein</topology>
    </subcellularLocation>
</comment>
<dbReference type="InParanoid" id="A0A3M0C1E9"/>
<feature type="transmembrane region" description="Helical" evidence="6">
    <location>
        <begin position="266"/>
        <end position="287"/>
    </location>
</feature>